<dbReference type="OrthoDB" id="3863176at2"/>
<accession>A0A3S9PJQ7</accession>
<dbReference type="GO" id="GO:0016787">
    <property type="term" value="F:hydrolase activity"/>
    <property type="evidence" value="ECO:0007669"/>
    <property type="project" value="UniProtKB-KW"/>
</dbReference>
<dbReference type="SUPFAM" id="SSF56601">
    <property type="entry name" value="beta-lactamase/transpeptidase-like"/>
    <property type="match status" value="1"/>
</dbReference>
<dbReference type="InterPro" id="IPR050789">
    <property type="entry name" value="Diverse_Enzym_Activities"/>
</dbReference>
<proteinExistence type="predicted"/>
<gene>
    <name evidence="3" type="ORF">EKH77_16140</name>
</gene>
<evidence type="ECO:0000313" key="3">
    <source>
        <dbReference type="EMBL" id="AZQ72542.1"/>
    </source>
</evidence>
<dbReference type="InterPro" id="IPR056008">
    <property type="entry name" value="DUF7586"/>
</dbReference>
<feature type="domain" description="Beta-lactamase-related" evidence="1">
    <location>
        <begin position="34"/>
        <end position="334"/>
    </location>
</feature>
<reference evidence="3 4" key="1">
    <citation type="submission" date="2018-12" db="EMBL/GenBank/DDBJ databases">
        <title>The whole draft genome of Streptomyce luteoverticillatus CGMCC 15060.</title>
        <authorList>
            <person name="Feng Z."/>
            <person name="Chen G."/>
            <person name="Zhang J."/>
            <person name="Zhu H."/>
            <person name="Yu X."/>
            <person name="Zhang W."/>
            <person name="Zhang X."/>
        </authorList>
    </citation>
    <scope>NUCLEOTIDE SEQUENCE [LARGE SCALE GENOMIC DNA]</scope>
    <source>
        <strain evidence="3 4">CGMCC 15060</strain>
    </source>
</reference>
<evidence type="ECO:0000259" key="1">
    <source>
        <dbReference type="Pfam" id="PF00144"/>
    </source>
</evidence>
<dbReference type="Gene3D" id="3.40.710.10">
    <property type="entry name" value="DD-peptidase/beta-lactamase superfamily"/>
    <property type="match status" value="1"/>
</dbReference>
<evidence type="ECO:0000313" key="4">
    <source>
        <dbReference type="Proteomes" id="UP000267900"/>
    </source>
</evidence>
<dbReference type="Pfam" id="PF00144">
    <property type="entry name" value="Beta-lactamase"/>
    <property type="match status" value="1"/>
</dbReference>
<protein>
    <submittedName>
        <fullName evidence="3">Class A beta-lactamase-related serine hydrolase</fullName>
    </submittedName>
</protein>
<keyword evidence="3" id="KW-0378">Hydrolase</keyword>
<dbReference type="AlphaFoldDB" id="A0A3S9PJQ7"/>
<dbReference type="Pfam" id="PF24491">
    <property type="entry name" value="DUF7586"/>
    <property type="match status" value="1"/>
</dbReference>
<keyword evidence="4" id="KW-1185">Reference proteome</keyword>
<dbReference type="Proteomes" id="UP000267900">
    <property type="component" value="Chromosome"/>
</dbReference>
<organism evidence="3 4">
    <name type="scientific">Streptomyces luteoverticillatus</name>
    <name type="common">Streptoverticillium luteoverticillatus</name>
    <dbReference type="NCBI Taxonomy" id="66425"/>
    <lineage>
        <taxon>Bacteria</taxon>
        <taxon>Bacillati</taxon>
        <taxon>Actinomycetota</taxon>
        <taxon>Actinomycetes</taxon>
        <taxon>Kitasatosporales</taxon>
        <taxon>Streptomycetaceae</taxon>
        <taxon>Streptomyces</taxon>
    </lineage>
</organism>
<feature type="domain" description="DUF7586" evidence="2">
    <location>
        <begin position="366"/>
        <end position="450"/>
    </location>
</feature>
<dbReference type="InterPro" id="IPR001466">
    <property type="entry name" value="Beta-lactam-related"/>
</dbReference>
<name>A0A3S9PJQ7_STRLT</name>
<evidence type="ECO:0000259" key="2">
    <source>
        <dbReference type="Pfam" id="PF24491"/>
    </source>
</evidence>
<dbReference type="EMBL" id="CP034587">
    <property type="protein sequence ID" value="AZQ72542.1"/>
    <property type="molecule type" value="Genomic_DNA"/>
</dbReference>
<sequence length="469" mass="50698">MTVSCEVPKQELPDAAPLDELLPATRRALLHRLATGQAEGRAPSLVGAVTRNGRMVWSAGRGDVAGETPGAETQYRIGSITKSLVAVLVMRLRDEGLIDLDEPLGTYLDTPEGGRATIAQLLSHTSGLAAEARGPWWERTDGALRPELADIFGERPQRHPAGRLHHYSNPGYALLGALVERLRGEHWYEVLRREVLLPLGMPRTTLGPEAPYAEGRAVHPWADVLLPEPAVDTGHMAAAGQLWSTAADLCRFAEFLLNGDDRVLKASTVAEMRTPRTEPQGPDWTGAYGLGLQLTRHDGRVLCGHTGSMPGFVASLWADPAEGVAAVALSNLTSFFGLVPVVTDLVRTVVEHEPRIPEPWRPLDGVEPALLELTGPWYWGATPFVLRLDADRALRLGPVGNGGRAARFRAEEDGTWTGLDGYYAGETLRAVRREDGTASHLDLGTFVFTREPYEPGGAVPGGVDTGGWR</sequence>
<dbReference type="PANTHER" id="PTHR43283">
    <property type="entry name" value="BETA-LACTAMASE-RELATED"/>
    <property type="match status" value="1"/>
</dbReference>
<dbReference type="RefSeq" id="WP_126915061.1">
    <property type="nucleotide sequence ID" value="NZ_CP034587.1"/>
</dbReference>
<dbReference type="InterPro" id="IPR012338">
    <property type="entry name" value="Beta-lactam/transpept-like"/>
</dbReference>